<comment type="caution">
    <text evidence="2">The sequence shown here is derived from an EMBL/GenBank/DDBJ whole genome shotgun (WGS) entry which is preliminary data.</text>
</comment>
<name>A0A8H3IFK5_9LECA</name>
<gene>
    <name evidence="2" type="ORF">ALECFALPRED_007668</name>
</gene>
<evidence type="ECO:0000256" key="1">
    <source>
        <dbReference type="SAM" id="MobiDB-lite"/>
    </source>
</evidence>
<sequence>MAVPIHLDMREDEHKVAAPDLGHLLALRTNGMASEGFLGWFGKDAPRDHFTAISASPKIPSLTDAHSLEQERGSNIKSSVGSMYLARERTDSEKAVKGSDDESATDGRVTFQKATVKEPAGHIPNDADDELNQRGKEAEAIIKGTDRAFSGYFGSHFDKEVSTDLGLWPLAASNREEAEAIIEGLERAHGLIQITL</sequence>
<proteinExistence type="predicted"/>
<evidence type="ECO:0000313" key="3">
    <source>
        <dbReference type="Proteomes" id="UP000664203"/>
    </source>
</evidence>
<evidence type="ECO:0000313" key="2">
    <source>
        <dbReference type="EMBL" id="CAF9911844.1"/>
    </source>
</evidence>
<organism evidence="2 3">
    <name type="scientific">Alectoria fallacina</name>
    <dbReference type="NCBI Taxonomy" id="1903189"/>
    <lineage>
        <taxon>Eukaryota</taxon>
        <taxon>Fungi</taxon>
        <taxon>Dikarya</taxon>
        <taxon>Ascomycota</taxon>
        <taxon>Pezizomycotina</taxon>
        <taxon>Lecanoromycetes</taxon>
        <taxon>OSLEUM clade</taxon>
        <taxon>Lecanoromycetidae</taxon>
        <taxon>Lecanorales</taxon>
        <taxon>Lecanorineae</taxon>
        <taxon>Parmeliaceae</taxon>
        <taxon>Alectoria</taxon>
    </lineage>
</organism>
<accession>A0A8H3IFK5</accession>
<protein>
    <submittedName>
        <fullName evidence="2">Uncharacterized protein</fullName>
    </submittedName>
</protein>
<feature type="region of interest" description="Disordered" evidence="1">
    <location>
        <begin position="87"/>
        <end position="107"/>
    </location>
</feature>
<dbReference type="AlphaFoldDB" id="A0A8H3IFK5"/>
<reference evidence="2" key="1">
    <citation type="submission" date="2021-03" db="EMBL/GenBank/DDBJ databases">
        <authorList>
            <person name="Tagirdzhanova G."/>
        </authorList>
    </citation>
    <scope>NUCLEOTIDE SEQUENCE</scope>
</reference>
<feature type="compositionally biased region" description="Basic and acidic residues" evidence="1">
    <location>
        <begin position="87"/>
        <end position="100"/>
    </location>
</feature>
<dbReference type="Proteomes" id="UP000664203">
    <property type="component" value="Unassembled WGS sequence"/>
</dbReference>
<dbReference type="OrthoDB" id="5324924at2759"/>
<dbReference type="EMBL" id="CAJPDR010000051">
    <property type="protein sequence ID" value="CAF9911844.1"/>
    <property type="molecule type" value="Genomic_DNA"/>
</dbReference>
<keyword evidence="3" id="KW-1185">Reference proteome</keyword>